<dbReference type="AlphaFoldDB" id="A0A915YKP6"/>
<evidence type="ECO:0000256" key="1">
    <source>
        <dbReference type="SAM" id="SignalP"/>
    </source>
</evidence>
<feature type="signal peptide" evidence="1">
    <location>
        <begin position="1"/>
        <end position="26"/>
    </location>
</feature>
<dbReference type="PROSITE" id="PS51257">
    <property type="entry name" value="PROKAR_LIPOPROTEIN"/>
    <property type="match status" value="1"/>
</dbReference>
<proteinExistence type="predicted"/>
<dbReference type="RefSeq" id="WP_264790194.1">
    <property type="nucleotide sequence ID" value="NZ_AP026867.1"/>
</dbReference>
<dbReference type="KEGG" id="aup:AsAng_0057840"/>
<keyword evidence="1" id="KW-0732">Signal</keyword>
<evidence type="ECO:0000313" key="3">
    <source>
        <dbReference type="Proteomes" id="UP001060919"/>
    </source>
</evidence>
<dbReference type="Proteomes" id="UP001060919">
    <property type="component" value="Chromosome"/>
</dbReference>
<evidence type="ECO:0000313" key="2">
    <source>
        <dbReference type="EMBL" id="BDS15002.1"/>
    </source>
</evidence>
<gene>
    <name evidence="2" type="ORF">AsAng_0057840</name>
</gene>
<evidence type="ECO:0008006" key="4">
    <source>
        <dbReference type="Google" id="ProtNLM"/>
    </source>
</evidence>
<feature type="chain" id="PRO_5037157144" description="Lipocalin-like domain-containing protein" evidence="1">
    <location>
        <begin position="27"/>
        <end position="134"/>
    </location>
</feature>
<sequence>MKSRILKTNLFAFALMLLFVSCTKDAEKVVVSPLDGEWNLTAYSAGLMGIESFAKDDITWTFNSSNNTVDVLINTTLSANSYVSIKTTSTHSYSVNGSKITIGTSEYDFYFQRGDLILSDHPEVDGPMIKFERD</sequence>
<keyword evidence="3" id="KW-1185">Reference proteome</keyword>
<dbReference type="EMBL" id="AP026867">
    <property type="protein sequence ID" value="BDS15002.1"/>
    <property type="molecule type" value="Genomic_DNA"/>
</dbReference>
<organism evidence="2 3">
    <name type="scientific">Aureispira anguillae</name>
    <dbReference type="NCBI Taxonomy" id="2864201"/>
    <lineage>
        <taxon>Bacteria</taxon>
        <taxon>Pseudomonadati</taxon>
        <taxon>Bacteroidota</taxon>
        <taxon>Saprospiria</taxon>
        <taxon>Saprospirales</taxon>
        <taxon>Saprospiraceae</taxon>
        <taxon>Aureispira</taxon>
    </lineage>
</organism>
<protein>
    <recommendedName>
        <fullName evidence="4">Lipocalin-like domain-containing protein</fullName>
    </recommendedName>
</protein>
<reference evidence="2" key="1">
    <citation type="submission" date="2022-09" db="EMBL/GenBank/DDBJ databases">
        <title>Aureispira anguillicida sp. nov., isolated from Leptocephalus of Japanese eel Anguilla japonica.</title>
        <authorList>
            <person name="Yuasa K."/>
            <person name="Mekata T."/>
            <person name="Ikunari K."/>
        </authorList>
    </citation>
    <scope>NUCLEOTIDE SEQUENCE</scope>
    <source>
        <strain evidence="2">EL160426</strain>
    </source>
</reference>
<accession>A0A915YKP6</accession>
<name>A0A915YKP6_9BACT</name>